<sequence>MTMVGRMTLSDSWEWEPSSGRAQCMGTEALHRGALGDLENMLCYLDIAKAVLMQLPPCQFWTELKDKVLWIGDGTRAHTVALPLHPISSVKGGSTFIFFCIEGNYFS</sequence>
<accession>A0A835INF4</accession>
<evidence type="ECO:0000313" key="1">
    <source>
        <dbReference type="EMBL" id="KAF9621000.1"/>
    </source>
</evidence>
<proteinExistence type="predicted"/>
<gene>
    <name evidence="1" type="ORF">IFM89_015822</name>
</gene>
<name>A0A835INF4_9MAGN</name>
<organism evidence="1 2">
    <name type="scientific">Coptis chinensis</name>
    <dbReference type="NCBI Taxonomy" id="261450"/>
    <lineage>
        <taxon>Eukaryota</taxon>
        <taxon>Viridiplantae</taxon>
        <taxon>Streptophyta</taxon>
        <taxon>Embryophyta</taxon>
        <taxon>Tracheophyta</taxon>
        <taxon>Spermatophyta</taxon>
        <taxon>Magnoliopsida</taxon>
        <taxon>Ranunculales</taxon>
        <taxon>Ranunculaceae</taxon>
        <taxon>Coptidoideae</taxon>
        <taxon>Coptis</taxon>
    </lineage>
</organism>
<evidence type="ECO:0000313" key="2">
    <source>
        <dbReference type="Proteomes" id="UP000631114"/>
    </source>
</evidence>
<reference evidence="1 2" key="1">
    <citation type="submission" date="2020-10" db="EMBL/GenBank/DDBJ databases">
        <title>The Coptis chinensis genome and diversification of protoberbering-type alkaloids.</title>
        <authorList>
            <person name="Wang B."/>
            <person name="Shu S."/>
            <person name="Song C."/>
            <person name="Liu Y."/>
        </authorList>
    </citation>
    <scope>NUCLEOTIDE SEQUENCE [LARGE SCALE GENOMIC DNA]</scope>
    <source>
        <strain evidence="1">HL-2020</strain>
        <tissue evidence="1">Leaf</tissue>
    </source>
</reference>
<dbReference type="AlphaFoldDB" id="A0A835INF4"/>
<dbReference type="EMBL" id="JADFTS010000002">
    <property type="protein sequence ID" value="KAF9621000.1"/>
    <property type="molecule type" value="Genomic_DNA"/>
</dbReference>
<keyword evidence="2" id="KW-1185">Reference proteome</keyword>
<protein>
    <submittedName>
        <fullName evidence="1">Uncharacterized protein</fullName>
    </submittedName>
</protein>
<dbReference type="Proteomes" id="UP000631114">
    <property type="component" value="Unassembled WGS sequence"/>
</dbReference>
<comment type="caution">
    <text evidence="1">The sequence shown here is derived from an EMBL/GenBank/DDBJ whole genome shotgun (WGS) entry which is preliminary data.</text>
</comment>